<comment type="similarity">
    <text evidence="4 8">Belongs to the glycosyltransferase 1 family. Bacterial/plant glycogen synthase subfamily.</text>
</comment>
<keyword evidence="12" id="KW-1185">Reference proteome</keyword>
<feature type="binding site" evidence="8">
    <location>
        <position position="19"/>
    </location>
    <ligand>
        <name>ADP-alpha-D-glucose</name>
        <dbReference type="ChEBI" id="CHEBI:57498"/>
    </ligand>
</feature>
<evidence type="ECO:0000313" key="12">
    <source>
        <dbReference type="Proteomes" id="UP000448292"/>
    </source>
</evidence>
<comment type="function">
    <text evidence="2 8">Synthesizes alpha-1,4-glucan chains using ADP-glucose.</text>
</comment>
<dbReference type="InterPro" id="IPR013534">
    <property type="entry name" value="Starch_synth_cat_dom"/>
</dbReference>
<name>A0A7M3MKR1_9BACT</name>
<dbReference type="AlphaFoldDB" id="A0A7M3MKR1"/>
<dbReference type="NCBIfam" id="TIGR02095">
    <property type="entry name" value="glgA"/>
    <property type="match status" value="1"/>
</dbReference>
<dbReference type="EC" id="2.4.1.21" evidence="8"/>
<dbReference type="Pfam" id="PF08323">
    <property type="entry name" value="Glyco_transf_5"/>
    <property type="match status" value="1"/>
</dbReference>
<evidence type="ECO:0000256" key="7">
    <source>
        <dbReference type="ARBA" id="ARBA00023056"/>
    </source>
</evidence>
<comment type="catalytic activity">
    <reaction evidence="1 8">
        <text>[(1-&gt;4)-alpha-D-glucosyl](n) + ADP-alpha-D-glucose = [(1-&gt;4)-alpha-D-glucosyl](n+1) + ADP + H(+)</text>
        <dbReference type="Rhea" id="RHEA:18189"/>
        <dbReference type="Rhea" id="RHEA-COMP:9584"/>
        <dbReference type="Rhea" id="RHEA-COMP:9587"/>
        <dbReference type="ChEBI" id="CHEBI:15378"/>
        <dbReference type="ChEBI" id="CHEBI:15444"/>
        <dbReference type="ChEBI" id="CHEBI:57498"/>
        <dbReference type="ChEBI" id="CHEBI:456216"/>
        <dbReference type="EC" id="2.4.1.21"/>
    </reaction>
</comment>
<dbReference type="PANTHER" id="PTHR45825">
    <property type="entry name" value="GRANULE-BOUND STARCH SYNTHASE 1, CHLOROPLASTIC/AMYLOPLASTIC"/>
    <property type="match status" value="1"/>
</dbReference>
<dbReference type="OrthoDB" id="9808590at2"/>
<protein>
    <recommendedName>
        <fullName evidence="8">Glycogen synthase</fullName>
        <ecNumber evidence="8">2.4.1.21</ecNumber>
    </recommendedName>
    <alternativeName>
        <fullName evidence="8">Starch [bacterial glycogen] synthase</fullName>
    </alternativeName>
</protein>
<dbReference type="NCBIfam" id="NF001899">
    <property type="entry name" value="PRK00654.1-2"/>
    <property type="match status" value="1"/>
</dbReference>
<dbReference type="Gene3D" id="3.40.50.2000">
    <property type="entry name" value="Glycogen Phosphorylase B"/>
    <property type="match status" value="2"/>
</dbReference>
<evidence type="ECO:0000256" key="3">
    <source>
        <dbReference type="ARBA" id="ARBA00004964"/>
    </source>
</evidence>
<dbReference type="CDD" id="cd03791">
    <property type="entry name" value="GT5_Glycogen_synthase_DULL1-like"/>
    <property type="match status" value="1"/>
</dbReference>
<dbReference type="InterPro" id="IPR001296">
    <property type="entry name" value="Glyco_trans_1"/>
</dbReference>
<dbReference type="Proteomes" id="UP000448292">
    <property type="component" value="Unassembled WGS sequence"/>
</dbReference>
<evidence type="ECO:0000256" key="1">
    <source>
        <dbReference type="ARBA" id="ARBA00001478"/>
    </source>
</evidence>
<evidence type="ECO:0000256" key="4">
    <source>
        <dbReference type="ARBA" id="ARBA00010281"/>
    </source>
</evidence>
<evidence type="ECO:0000259" key="9">
    <source>
        <dbReference type="Pfam" id="PF00534"/>
    </source>
</evidence>
<evidence type="ECO:0000259" key="10">
    <source>
        <dbReference type="Pfam" id="PF08323"/>
    </source>
</evidence>
<dbReference type="SUPFAM" id="SSF53756">
    <property type="entry name" value="UDP-Glycosyltransferase/glycogen phosphorylase"/>
    <property type="match status" value="1"/>
</dbReference>
<dbReference type="InterPro" id="IPR011835">
    <property type="entry name" value="GS/SS"/>
</dbReference>
<evidence type="ECO:0000256" key="6">
    <source>
        <dbReference type="ARBA" id="ARBA00022679"/>
    </source>
</evidence>
<dbReference type="EMBL" id="QMIE01000001">
    <property type="protein sequence ID" value="TVM20021.1"/>
    <property type="molecule type" value="Genomic_DNA"/>
</dbReference>
<gene>
    <name evidence="8" type="primary">glgA</name>
    <name evidence="11" type="ORF">DPQ33_01985</name>
</gene>
<dbReference type="Pfam" id="PF00534">
    <property type="entry name" value="Glycos_transf_1"/>
    <property type="match status" value="1"/>
</dbReference>
<accession>A0A7M3MKR1</accession>
<evidence type="ECO:0000256" key="2">
    <source>
        <dbReference type="ARBA" id="ARBA00002764"/>
    </source>
</evidence>
<dbReference type="UniPathway" id="UPA00164"/>
<dbReference type="RefSeq" id="WP_144301483.1">
    <property type="nucleotide sequence ID" value="NZ_QMIE01000001.1"/>
</dbReference>
<dbReference type="GO" id="GO:0009011">
    <property type="term" value="F:alpha-1,4-glucan glucosyltransferase (ADP-glucose donor) activity"/>
    <property type="evidence" value="ECO:0007669"/>
    <property type="project" value="UniProtKB-UniRule"/>
</dbReference>
<organism evidence="11 12">
    <name type="scientific">Oceanidesulfovibrio indonesiensis</name>
    <dbReference type="NCBI Taxonomy" id="54767"/>
    <lineage>
        <taxon>Bacteria</taxon>
        <taxon>Pseudomonadati</taxon>
        <taxon>Thermodesulfobacteriota</taxon>
        <taxon>Desulfovibrionia</taxon>
        <taxon>Desulfovibrionales</taxon>
        <taxon>Desulfovibrionaceae</taxon>
        <taxon>Oceanidesulfovibrio</taxon>
    </lineage>
</organism>
<feature type="domain" description="Starch synthase catalytic" evidence="10">
    <location>
        <begin position="7"/>
        <end position="245"/>
    </location>
</feature>
<comment type="pathway">
    <text evidence="3 8">Glycan biosynthesis; glycogen biosynthesis.</text>
</comment>
<proteinExistence type="inferred from homology"/>
<keyword evidence="7 8" id="KW-0320">Glycogen biosynthesis</keyword>
<dbReference type="GO" id="GO:0005978">
    <property type="term" value="P:glycogen biosynthetic process"/>
    <property type="evidence" value="ECO:0007669"/>
    <property type="project" value="UniProtKB-UniRule"/>
</dbReference>
<dbReference type="HAMAP" id="MF_00484">
    <property type="entry name" value="Glycogen_synth"/>
    <property type="match status" value="1"/>
</dbReference>
<dbReference type="GO" id="GO:0004373">
    <property type="term" value="F:alpha-1,4-glucan glucosyltransferase (UDP-glucose donor) activity"/>
    <property type="evidence" value="ECO:0007669"/>
    <property type="project" value="InterPro"/>
</dbReference>
<keyword evidence="6 8" id="KW-0808">Transferase</keyword>
<reference evidence="11 12" key="1">
    <citation type="submission" date="2018-06" db="EMBL/GenBank/DDBJ databases">
        <title>Complete genome of Desulfovibrio indonesiensis P37SLT.</title>
        <authorList>
            <person name="Crispim J.S."/>
            <person name="Vidigal P.M.P."/>
            <person name="Silva L.C.F."/>
            <person name="Laguardia C.N."/>
            <person name="Araujo L.C."/>
            <person name="Dias R.S."/>
            <person name="Sousa M.P."/>
            <person name="Paula S.O."/>
            <person name="Silva C."/>
        </authorList>
    </citation>
    <scope>NUCLEOTIDE SEQUENCE [LARGE SCALE GENOMIC DNA]</scope>
    <source>
        <strain evidence="11 12">P37SLT</strain>
    </source>
</reference>
<comment type="caution">
    <text evidence="11">The sequence shown here is derived from an EMBL/GenBank/DDBJ whole genome shotgun (WGS) entry which is preliminary data.</text>
</comment>
<dbReference type="PANTHER" id="PTHR45825:SF11">
    <property type="entry name" value="ALPHA AMYLASE DOMAIN-CONTAINING PROTEIN"/>
    <property type="match status" value="1"/>
</dbReference>
<evidence type="ECO:0000256" key="5">
    <source>
        <dbReference type="ARBA" id="ARBA00022676"/>
    </source>
</evidence>
<evidence type="ECO:0000256" key="8">
    <source>
        <dbReference type="HAMAP-Rule" id="MF_00484"/>
    </source>
</evidence>
<sequence>MPPKSLILFAASEMYPFSKTGGLGDVMGSLPLSLHRQGCNVAVVTPLYGRLNTGDYPLHLLYSDCPVGYPWAPVTADIYLADFHGMPVYFIHRDEYFDRRFYYNTYKGDYFDNCERFIFFSRAVVELSRLLETPPAVIHASDWQTALVPAYLYFARMSDPTWRDTRTVLTIHNLAFQGRFSSRLFWTSGLPPHAWSLDGAEYFGDFNLLKAGIAYSDMVTTVSPSYAKEIRFSASCGCGLEGILTKRADRVQGILNGADYEVWDPRDDRYLPCCYGAREIDGKQTCKRELIAELGLSEELLDRPVLGFIGRLREQKGIDLLLEILPELMKLDVGVVVLGEGDMIYEEQCLAAMEDYLGRFSARVSYTEDLAHRIQAGCDIFLMPSRYEPCGLTQIYALRYGTPPVATAVGGLRDTIVPYPDEESTGFTFAEAEPAQFLEAVRQAVSVWEDRAAWAGLRKRAMDQEFSWDRAAREYLDVYRDLGAAV</sequence>
<keyword evidence="5 8" id="KW-0328">Glycosyltransferase</keyword>
<evidence type="ECO:0000313" key="11">
    <source>
        <dbReference type="EMBL" id="TVM20021.1"/>
    </source>
</evidence>
<feature type="domain" description="Glycosyl transferase family 1" evidence="9">
    <location>
        <begin position="302"/>
        <end position="454"/>
    </location>
</feature>